<name>A0A9P0H953_NEZVI</name>
<feature type="transmembrane region" description="Helical" evidence="1">
    <location>
        <begin position="140"/>
        <end position="157"/>
    </location>
</feature>
<evidence type="ECO:0000313" key="2">
    <source>
        <dbReference type="EMBL" id="CAH1397702.1"/>
    </source>
</evidence>
<keyword evidence="3" id="KW-1185">Reference proteome</keyword>
<keyword evidence="1" id="KW-1133">Transmembrane helix</keyword>
<feature type="transmembrane region" description="Helical" evidence="1">
    <location>
        <begin position="75"/>
        <end position="95"/>
    </location>
</feature>
<keyword evidence="1" id="KW-0812">Transmembrane</keyword>
<dbReference type="OrthoDB" id="10496450at2759"/>
<reference evidence="2" key="1">
    <citation type="submission" date="2022-01" db="EMBL/GenBank/DDBJ databases">
        <authorList>
            <person name="King R."/>
        </authorList>
    </citation>
    <scope>NUCLEOTIDE SEQUENCE</scope>
</reference>
<sequence length="208" mass="24174">MESIRVRKSRRKLEDGSLCPHVQLVFRLSSLLGLSPLVFENGESRFSYPRAVYSIIILCITLFFGFLNFEFVLYFFNDVSLLIIALLNIAIYISLPISSVIDTFRNVSDYGHIFEELRIIDSQLSAIGVLKVHRQNWSTWLLEILMISIYFIITLPLRWDFAFFFHCIGMTTYALVCCQLKAVGRHILSRYDLVVHTLDQLKNTQHNN</sequence>
<gene>
    <name evidence="2" type="ORF">NEZAVI_LOCUS7485</name>
</gene>
<feature type="transmembrane region" description="Helical" evidence="1">
    <location>
        <begin position="51"/>
        <end position="69"/>
    </location>
</feature>
<evidence type="ECO:0000313" key="3">
    <source>
        <dbReference type="Proteomes" id="UP001152798"/>
    </source>
</evidence>
<feature type="transmembrane region" description="Helical" evidence="1">
    <location>
        <begin position="163"/>
        <end position="183"/>
    </location>
</feature>
<dbReference type="AlphaFoldDB" id="A0A9P0H953"/>
<evidence type="ECO:0000256" key="1">
    <source>
        <dbReference type="SAM" id="Phobius"/>
    </source>
</evidence>
<protein>
    <submittedName>
        <fullName evidence="2">Uncharacterized protein</fullName>
    </submittedName>
</protein>
<proteinExistence type="predicted"/>
<dbReference type="Proteomes" id="UP001152798">
    <property type="component" value="Chromosome 4"/>
</dbReference>
<accession>A0A9P0H953</accession>
<keyword evidence="1" id="KW-0472">Membrane</keyword>
<organism evidence="2 3">
    <name type="scientific">Nezara viridula</name>
    <name type="common">Southern green stink bug</name>
    <name type="synonym">Cimex viridulus</name>
    <dbReference type="NCBI Taxonomy" id="85310"/>
    <lineage>
        <taxon>Eukaryota</taxon>
        <taxon>Metazoa</taxon>
        <taxon>Ecdysozoa</taxon>
        <taxon>Arthropoda</taxon>
        <taxon>Hexapoda</taxon>
        <taxon>Insecta</taxon>
        <taxon>Pterygota</taxon>
        <taxon>Neoptera</taxon>
        <taxon>Paraneoptera</taxon>
        <taxon>Hemiptera</taxon>
        <taxon>Heteroptera</taxon>
        <taxon>Panheteroptera</taxon>
        <taxon>Pentatomomorpha</taxon>
        <taxon>Pentatomoidea</taxon>
        <taxon>Pentatomidae</taxon>
        <taxon>Pentatominae</taxon>
        <taxon>Nezara</taxon>
    </lineage>
</organism>
<dbReference type="EMBL" id="OV725080">
    <property type="protein sequence ID" value="CAH1397702.1"/>
    <property type="molecule type" value="Genomic_DNA"/>
</dbReference>